<evidence type="ECO:0000313" key="2">
    <source>
        <dbReference type="EMBL" id="KAF2190799.1"/>
    </source>
</evidence>
<proteinExistence type="predicted"/>
<accession>A0A6A6EJD5</accession>
<name>A0A6A6EJD5_9PEZI</name>
<dbReference type="AlphaFoldDB" id="A0A6A6EJD5"/>
<keyword evidence="3" id="KW-1185">Reference proteome</keyword>
<evidence type="ECO:0000313" key="3">
    <source>
        <dbReference type="Proteomes" id="UP000800200"/>
    </source>
</evidence>
<feature type="compositionally biased region" description="Basic and acidic residues" evidence="1">
    <location>
        <begin position="103"/>
        <end position="115"/>
    </location>
</feature>
<feature type="region of interest" description="Disordered" evidence="1">
    <location>
        <begin position="103"/>
        <end position="129"/>
    </location>
</feature>
<dbReference type="Proteomes" id="UP000800200">
    <property type="component" value="Unassembled WGS sequence"/>
</dbReference>
<sequence>MNTGDHPQTFDSCSEESFNYLAYTPPRQTGQQIREQAATAGVRNTDRNSWHIGRFRYGEAMPLPPVRQTIADKSSTDYQSHPQTASHDEECHRSFLLVDEPRRQSQETDLQHHDSGINIDFEPNEHDGRPLNRHIKEGESQSARYSGLAEYQKERRHNQLHPSAADAPPVRGFAGGRIKPQNFRAIPSQSSVNSIAIAELLFSTDSELITSLIKRGRYTQEARLRRYHQTPHQHPRVGNRLDFERRSPTGGPAIPEPLLEPLTPWALTPPTPILEPPVAVPAVQDLGGFVSVTPKSTNLFSRIRLHACIGKVKSPLRIIVSMSYMATLRISAFKLGS</sequence>
<organism evidence="2 3">
    <name type="scientific">Zopfia rhizophila CBS 207.26</name>
    <dbReference type="NCBI Taxonomy" id="1314779"/>
    <lineage>
        <taxon>Eukaryota</taxon>
        <taxon>Fungi</taxon>
        <taxon>Dikarya</taxon>
        <taxon>Ascomycota</taxon>
        <taxon>Pezizomycotina</taxon>
        <taxon>Dothideomycetes</taxon>
        <taxon>Dothideomycetes incertae sedis</taxon>
        <taxon>Zopfiaceae</taxon>
        <taxon>Zopfia</taxon>
    </lineage>
</organism>
<gene>
    <name evidence="2" type="ORF">K469DRAFT_698020</name>
</gene>
<dbReference type="EMBL" id="ML994618">
    <property type="protein sequence ID" value="KAF2190799.1"/>
    <property type="molecule type" value="Genomic_DNA"/>
</dbReference>
<protein>
    <submittedName>
        <fullName evidence="2">Uncharacterized protein</fullName>
    </submittedName>
</protein>
<evidence type="ECO:0000256" key="1">
    <source>
        <dbReference type="SAM" id="MobiDB-lite"/>
    </source>
</evidence>
<reference evidence="2" key="1">
    <citation type="journal article" date="2020" name="Stud. Mycol.">
        <title>101 Dothideomycetes genomes: a test case for predicting lifestyles and emergence of pathogens.</title>
        <authorList>
            <person name="Haridas S."/>
            <person name="Albert R."/>
            <person name="Binder M."/>
            <person name="Bloem J."/>
            <person name="Labutti K."/>
            <person name="Salamov A."/>
            <person name="Andreopoulos B."/>
            <person name="Baker S."/>
            <person name="Barry K."/>
            <person name="Bills G."/>
            <person name="Bluhm B."/>
            <person name="Cannon C."/>
            <person name="Castanera R."/>
            <person name="Culley D."/>
            <person name="Daum C."/>
            <person name="Ezra D."/>
            <person name="Gonzalez J."/>
            <person name="Henrissat B."/>
            <person name="Kuo A."/>
            <person name="Liang C."/>
            <person name="Lipzen A."/>
            <person name="Lutzoni F."/>
            <person name="Magnuson J."/>
            <person name="Mondo S."/>
            <person name="Nolan M."/>
            <person name="Ohm R."/>
            <person name="Pangilinan J."/>
            <person name="Park H.-J."/>
            <person name="Ramirez L."/>
            <person name="Alfaro M."/>
            <person name="Sun H."/>
            <person name="Tritt A."/>
            <person name="Yoshinaga Y."/>
            <person name="Zwiers L.-H."/>
            <person name="Turgeon B."/>
            <person name="Goodwin S."/>
            <person name="Spatafora J."/>
            <person name="Crous P."/>
            <person name="Grigoriev I."/>
        </authorList>
    </citation>
    <scope>NUCLEOTIDE SEQUENCE</scope>
    <source>
        <strain evidence="2">CBS 207.26</strain>
    </source>
</reference>